<accession>A0A1I1R110</accession>
<keyword evidence="2" id="KW-0964">Secreted</keyword>
<evidence type="ECO:0000259" key="3">
    <source>
        <dbReference type="Pfam" id="PF14449"/>
    </source>
</evidence>
<dbReference type="AlphaFoldDB" id="A0A1I1R110"/>
<dbReference type="Pfam" id="PF14449">
    <property type="entry name" value="PT-TG"/>
    <property type="match status" value="1"/>
</dbReference>
<evidence type="ECO:0000313" key="4">
    <source>
        <dbReference type="EMBL" id="SFD27917.1"/>
    </source>
</evidence>
<organism evidence="4 5">
    <name type="scientific">Clostridium uliginosum</name>
    <dbReference type="NCBI Taxonomy" id="119641"/>
    <lineage>
        <taxon>Bacteria</taxon>
        <taxon>Bacillati</taxon>
        <taxon>Bacillota</taxon>
        <taxon>Clostridia</taxon>
        <taxon>Eubacteriales</taxon>
        <taxon>Clostridiaceae</taxon>
        <taxon>Clostridium</taxon>
    </lineage>
</organism>
<feature type="domain" description="Pre-toxin TG" evidence="3">
    <location>
        <begin position="255"/>
        <end position="318"/>
    </location>
</feature>
<gene>
    <name evidence="4" type="ORF">SAMN05421842_12919</name>
</gene>
<dbReference type="STRING" id="119641.SAMN05421842_12919"/>
<evidence type="ECO:0000313" key="5">
    <source>
        <dbReference type="Proteomes" id="UP000199263"/>
    </source>
</evidence>
<comment type="subcellular location">
    <subcellularLocation>
        <location evidence="1">Secreted</location>
    </subcellularLocation>
</comment>
<sequence length="493" mass="54373">MRNYILDSGILSKKTTDAYSMLYYMIPILRNIEETGNDAFEEINAHNELGNEDYTSIKSNMEHIQEYMDKYKVFGAVTNGAGQNSSCGYNYNMNTMYQSSTVGYNSNDGFIGEYQREVDDIFYNAQVKTIQKLRDSKLQDIRVENNVGIQGEAPSSLFTMQAKISSGIDKDKIGLEDLLGFGRISIAMHKEYEDMKVEIDAYNASLSEHSSENTSNFISKFIFDAEINKKKIDSYDKYINEMITSSDFDYETNDERTISMGAYFIPVLGEYKMLAEIVDGKDLVSGRRYSVGEQLFAIGAVGAGSLIGKVYKGVKAGLASGVEETSGKISEATVLSMNGVRDSSGIEKLAKSITEKVVGKGGGINGVRQPVLVNANEIRFSQSSVNGADEIISSMKANGWNGDSIDVIKMSDGKLTTIDNTRVVSAREAGIDAQAIIHDANELLPENLIDRFTTKKGVPKTWGEAIELRIGKQKASFRNNNPFGADTMERIGK</sequence>
<protein>
    <submittedName>
        <fullName evidence="4">Pre-toxin TG</fullName>
    </submittedName>
</protein>
<dbReference type="RefSeq" id="WP_090093611.1">
    <property type="nucleotide sequence ID" value="NZ_FOMG01000029.1"/>
</dbReference>
<evidence type="ECO:0000256" key="1">
    <source>
        <dbReference type="ARBA" id="ARBA00004613"/>
    </source>
</evidence>
<proteinExistence type="predicted"/>
<evidence type="ECO:0000256" key="2">
    <source>
        <dbReference type="ARBA" id="ARBA00022525"/>
    </source>
</evidence>
<dbReference type="InterPro" id="IPR027797">
    <property type="entry name" value="PT-TG_dom"/>
</dbReference>
<dbReference type="Proteomes" id="UP000199263">
    <property type="component" value="Unassembled WGS sequence"/>
</dbReference>
<dbReference type="GO" id="GO:0005576">
    <property type="term" value="C:extracellular region"/>
    <property type="evidence" value="ECO:0007669"/>
    <property type="project" value="UniProtKB-SubCell"/>
</dbReference>
<dbReference type="OrthoDB" id="9816549at2"/>
<name>A0A1I1R110_9CLOT</name>
<reference evidence="4 5" key="1">
    <citation type="submission" date="2016-10" db="EMBL/GenBank/DDBJ databases">
        <authorList>
            <person name="de Groot N.N."/>
        </authorList>
    </citation>
    <scope>NUCLEOTIDE SEQUENCE [LARGE SCALE GENOMIC DNA]</scope>
    <source>
        <strain evidence="4 5">DSM 12992</strain>
    </source>
</reference>
<keyword evidence="5" id="KW-1185">Reference proteome</keyword>
<dbReference type="EMBL" id="FOMG01000029">
    <property type="protein sequence ID" value="SFD27917.1"/>
    <property type="molecule type" value="Genomic_DNA"/>
</dbReference>